<gene>
    <name evidence="2" type="ORF">TNCV_3727191</name>
</gene>
<sequence length="81" mass="9367">MQDILSLYWPAQSPDLSPIENVWSWIAEELARHPSPANTIDEAWHRFEVEWNEMPISVIQAQFDSMRVLDILAARGSSRIC</sequence>
<evidence type="ECO:0000259" key="1">
    <source>
        <dbReference type="Pfam" id="PF13358"/>
    </source>
</evidence>
<evidence type="ECO:0000313" key="3">
    <source>
        <dbReference type="Proteomes" id="UP000887159"/>
    </source>
</evidence>
<evidence type="ECO:0000313" key="2">
    <source>
        <dbReference type="EMBL" id="GFX86450.1"/>
    </source>
</evidence>
<dbReference type="EMBL" id="BMAU01021010">
    <property type="protein sequence ID" value="GFX86450.1"/>
    <property type="molecule type" value="Genomic_DNA"/>
</dbReference>
<organism evidence="2 3">
    <name type="scientific">Trichonephila clavipes</name>
    <name type="common">Golden silk orbweaver</name>
    <name type="synonym">Nephila clavipes</name>
    <dbReference type="NCBI Taxonomy" id="2585209"/>
    <lineage>
        <taxon>Eukaryota</taxon>
        <taxon>Metazoa</taxon>
        <taxon>Ecdysozoa</taxon>
        <taxon>Arthropoda</taxon>
        <taxon>Chelicerata</taxon>
        <taxon>Arachnida</taxon>
        <taxon>Araneae</taxon>
        <taxon>Araneomorphae</taxon>
        <taxon>Entelegynae</taxon>
        <taxon>Araneoidea</taxon>
        <taxon>Nephilidae</taxon>
        <taxon>Trichonephila</taxon>
    </lineage>
</organism>
<protein>
    <recommendedName>
        <fullName evidence="1">Tc1-like transposase DDE domain-containing protein</fullName>
    </recommendedName>
</protein>
<proteinExistence type="predicted"/>
<dbReference type="Gene3D" id="3.30.420.10">
    <property type="entry name" value="Ribonuclease H-like superfamily/Ribonuclease H"/>
    <property type="match status" value="1"/>
</dbReference>
<dbReference type="Pfam" id="PF13358">
    <property type="entry name" value="DDE_3"/>
    <property type="match status" value="1"/>
</dbReference>
<comment type="caution">
    <text evidence="2">The sequence shown here is derived from an EMBL/GenBank/DDBJ whole genome shotgun (WGS) entry which is preliminary data.</text>
</comment>
<reference evidence="2" key="1">
    <citation type="submission" date="2020-08" db="EMBL/GenBank/DDBJ databases">
        <title>Multicomponent nature underlies the extraordinary mechanical properties of spider dragline silk.</title>
        <authorList>
            <person name="Kono N."/>
            <person name="Nakamura H."/>
            <person name="Mori M."/>
            <person name="Yoshida Y."/>
            <person name="Ohtoshi R."/>
            <person name="Malay A.D."/>
            <person name="Moran D.A.P."/>
            <person name="Tomita M."/>
            <person name="Numata K."/>
            <person name="Arakawa K."/>
        </authorList>
    </citation>
    <scope>NUCLEOTIDE SEQUENCE</scope>
</reference>
<dbReference type="InterPro" id="IPR038717">
    <property type="entry name" value="Tc1-like_DDE_dom"/>
</dbReference>
<accession>A0A8X6R1K1</accession>
<dbReference type="Proteomes" id="UP000887159">
    <property type="component" value="Unassembled WGS sequence"/>
</dbReference>
<dbReference type="InterPro" id="IPR036397">
    <property type="entry name" value="RNaseH_sf"/>
</dbReference>
<keyword evidence="3" id="KW-1185">Reference proteome</keyword>
<feature type="domain" description="Tc1-like transposase DDE" evidence="1">
    <location>
        <begin position="3"/>
        <end position="35"/>
    </location>
</feature>
<dbReference type="AlphaFoldDB" id="A0A8X6R1K1"/>
<dbReference type="GO" id="GO:0003676">
    <property type="term" value="F:nucleic acid binding"/>
    <property type="evidence" value="ECO:0007669"/>
    <property type="project" value="InterPro"/>
</dbReference>
<name>A0A8X6R1K1_TRICX</name>